<feature type="transmembrane region" description="Helical" evidence="11">
    <location>
        <begin position="156"/>
        <end position="174"/>
    </location>
</feature>
<name>A0AAT9FRS0_9BACT</name>
<evidence type="ECO:0000256" key="8">
    <source>
        <dbReference type="ARBA" id="ARBA00022777"/>
    </source>
</evidence>
<dbReference type="PRINTS" id="PR00344">
    <property type="entry name" value="BCTRLSENSOR"/>
</dbReference>
<organism evidence="13">
    <name type="scientific">Oceaniferula spumae</name>
    <dbReference type="NCBI Taxonomy" id="2979115"/>
    <lineage>
        <taxon>Bacteria</taxon>
        <taxon>Pseudomonadati</taxon>
        <taxon>Verrucomicrobiota</taxon>
        <taxon>Verrucomicrobiia</taxon>
        <taxon>Verrucomicrobiales</taxon>
        <taxon>Verrucomicrobiaceae</taxon>
        <taxon>Oceaniferula</taxon>
    </lineage>
</organism>
<dbReference type="SUPFAM" id="SSF55874">
    <property type="entry name" value="ATPase domain of HSP90 chaperone/DNA topoisomerase II/histidine kinase"/>
    <property type="match status" value="1"/>
</dbReference>
<dbReference type="CDD" id="cd00082">
    <property type="entry name" value="HisKA"/>
    <property type="match status" value="1"/>
</dbReference>
<evidence type="ECO:0000256" key="4">
    <source>
        <dbReference type="ARBA" id="ARBA00022475"/>
    </source>
</evidence>
<evidence type="ECO:0000256" key="5">
    <source>
        <dbReference type="ARBA" id="ARBA00022553"/>
    </source>
</evidence>
<dbReference type="Pfam" id="PF00512">
    <property type="entry name" value="HisKA"/>
    <property type="match status" value="1"/>
</dbReference>
<evidence type="ECO:0000256" key="2">
    <source>
        <dbReference type="ARBA" id="ARBA00004651"/>
    </source>
</evidence>
<dbReference type="CDD" id="cd00075">
    <property type="entry name" value="HATPase"/>
    <property type="match status" value="1"/>
</dbReference>
<keyword evidence="9" id="KW-0067">ATP-binding</keyword>
<keyword evidence="5" id="KW-0597">Phosphoprotein</keyword>
<protein>
    <recommendedName>
        <fullName evidence="3">histidine kinase</fullName>
        <ecNumber evidence="3">2.7.13.3</ecNumber>
    </recommendedName>
</protein>
<dbReference type="SMART" id="SM00388">
    <property type="entry name" value="HisKA"/>
    <property type="match status" value="1"/>
</dbReference>
<dbReference type="GO" id="GO:0000155">
    <property type="term" value="F:phosphorelay sensor kinase activity"/>
    <property type="evidence" value="ECO:0007669"/>
    <property type="project" value="InterPro"/>
</dbReference>
<keyword evidence="4" id="KW-1003">Cell membrane</keyword>
<comment type="catalytic activity">
    <reaction evidence="1">
        <text>ATP + protein L-histidine = ADP + protein N-phospho-L-histidine.</text>
        <dbReference type="EC" id="2.7.13.3"/>
    </reaction>
</comment>
<dbReference type="PROSITE" id="PS50109">
    <property type="entry name" value="HIS_KIN"/>
    <property type="match status" value="1"/>
</dbReference>
<dbReference type="GO" id="GO:0005524">
    <property type="term" value="F:ATP binding"/>
    <property type="evidence" value="ECO:0007669"/>
    <property type="project" value="UniProtKB-KW"/>
</dbReference>
<evidence type="ECO:0000256" key="1">
    <source>
        <dbReference type="ARBA" id="ARBA00000085"/>
    </source>
</evidence>
<dbReference type="PANTHER" id="PTHR44936">
    <property type="entry name" value="SENSOR PROTEIN CREC"/>
    <property type="match status" value="1"/>
</dbReference>
<keyword evidence="6" id="KW-0808">Transferase</keyword>
<accession>A0AAT9FRS0</accession>
<dbReference type="InterPro" id="IPR036097">
    <property type="entry name" value="HisK_dim/P_sf"/>
</dbReference>
<dbReference type="Gene3D" id="1.10.287.130">
    <property type="match status" value="1"/>
</dbReference>
<gene>
    <name evidence="13" type="ORF">NT6N_37310</name>
</gene>
<dbReference type="Gene3D" id="3.30.565.10">
    <property type="entry name" value="Histidine kinase-like ATPase, C-terminal domain"/>
    <property type="match status" value="1"/>
</dbReference>
<reference evidence="13" key="1">
    <citation type="submission" date="2024-07" db="EMBL/GenBank/DDBJ databases">
        <title>Complete genome sequence of Verrucomicrobiaceae bacterium NT6N.</title>
        <authorList>
            <person name="Huang C."/>
            <person name="Takami H."/>
            <person name="Hamasaki K."/>
        </authorList>
    </citation>
    <scope>NUCLEOTIDE SEQUENCE</scope>
    <source>
        <strain evidence="13">NT6N</strain>
    </source>
</reference>
<dbReference type="Pfam" id="PF02518">
    <property type="entry name" value="HATPase_c"/>
    <property type="match status" value="1"/>
</dbReference>
<dbReference type="KEGG" id="osu:NT6N_37310"/>
<evidence type="ECO:0000256" key="3">
    <source>
        <dbReference type="ARBA" id="ARBA00012438"/>
    </source>
</evidence>
<dbReference type="SUPFAM" id="SSF47384">
    <property type="entry name" value="Homodimeric domain of signal transducing histidine kinase"/>
    <property type="match status" value="1"/>
</dbReference>
<dbReference type="InterPro" id="IPR050980">
    <property type="entry name" value="2C_sensor_his_kinase"/>
</dbReference>
<dbReference type="Gene3D" id="6.10.340.10">
    <property type="match status" value="1"/>
</dbReference>
<keyword evidence="11" id="KW-0812">Transmembrane</keyword>
<feature type="region of interest" description="Disordered" evidence="10">
    <location>
        <begin position="431"/>
        <end position="455"/>
    </location>
</feature>
<evidence type="ECO:0000256" key="7">
    <source>
        <dbReference type="ARBA" id="ARBA00022741"/>
    </source>
</evidence>
<dbReference type="EC" id="2.7.13.3" evidence="3"/>
<keyword evidence="11" id="KW-0472">Membrane</keyword>
<dbReference type="InterPro" id="IPR004358">
    <property type="entry name" value="Sig_transdc_His_kin-like_C"/>
</dbReference>
<evidence type="ECO:0000256" key="11">
    <source>
        <dbReference type="SAM" id="Phobius"/>
    </source>
</evidence>
<keyword evidence="11" id="KW-1133">Transmembrane helix</keyword>
<keyword evidence="8" id="KW-0418">Kinase</keyword>
<dbReference type="PANTHER" id="PTHR44936:SF10">
    <property type="entry name" value="SENSOR PROTEIN RSTB"/>
    <property type="match status" value="1"/>
</dbReference>
<keyword evidence="7" id="KW-0547">Nucleotide-binding</keyword>
<evidence type="ECO:0000259" key="12">
    <source>
        <dbReference type="PROSITE" id="PS50109"/>
    </source>
</evidence>
<dbReference type="GO" id="GO:0005886">
    <property type="term" value="C:plasma membrane"/>
    <property type="evidence" value="ECO:0007669"/>
    <property type="project" value="UniProtKB-SubCell"/>
</dbReference>
<evidence type="ECO:0000256" key="9">
    <source>
        <dbReference type="ARBA" id="ARBA00022840"/>
    </source>
</evidence>
<comment type="subcellular location">
    <subcellularLocation>
        <location evidence="2">Cell membrane</location>
        <topology evidence="2">Multi-pass membrane protein</topology>
    </subcellularLocation>
</comment>
<feature type="domain" description="Histidine kinase" evidence="12">
    <location>
        <begin position="247"/>
        <end position="448"/>
    </location>
</feature>
<feature type="transmembrane region" description="Helical" evidence="11">
    <location>
        <begin position="20"/>
        <end position="39"/>
    </location>
</feature>
<dbReference type="InterPro" id="IPR003661">
    <property type="entry name" value="HisK_dim/P_dom"/>
</dbReference>
<dbReference type="AlphaFoldDB" id="A0AAT9FRS0"/>
<dbReference type="EMBL" id="AP026866">
    <property type="protein sequence ID" value="BDS08691.1"/>
    <property type="molecule type" value="Genomic_DNA"/>
</dbReference>
<evidence type="ECO:0000256" key="6">
    <source>
        <dbReference type="ARBA" id="ARBA00022679"/>
    </source>
</evidence>
<dbReference type="InterPro" id="IPR003594">
    <property type="entry name" value="HATPase_dom"/>
</dbReference>
<dbReference type="InterPro" id="IPR036890">
    <property type="entry name" value="HATPase_C_sf"/>
</dbReference>
<evidence type="ECO:0000313" key="13">
    <source>
        <dbReference type="EMBL" id="BDS08691.1"/>
    </source>
</evidence>
<sequence length="455" mass="50160">MTALEADRYPYSRGGLFRRLIFPLVILTLITVFFSLYNARQVEKEHHRNRLKSIGSSNAQLFQRISLPRTGRLAKDLSTTTGVTILFSHSRSGLTSSIPLNESQQKLAFETLETPGQALEDDGYQAVAFTISDSPQEAIIALESIPRWSLFETSNLTPTLLSSLVFALGAAFIISRSAVNPLEKLVKAIRNTPGDEALTLPSSLLEQRDEIGILTRELVSSRQRLIDEQQKRERAERLAMLGQLTTSLAHEIKNPAASIIMHGQALEQQHDNPIGSLIQEEGEQIVSLVDQWLFVAKPEGTQHSSNDLVAILEQLLKKLQPLFDFHAVSVITNFPDELFFQCDAHRIELVFRNLLSNSIHAMPEGGRITVTLTENPTDLTFSVHDQGSGFSDEALSHFGEAFYSEREGGMGLGLTLVKEVVMAHGGDVEARNSDQGGALVTGRIPKHATPTTSLS</sequence>
<dbReference type="SMART" id="SM00387">
    <property type="entry name" value="HATPase_c"/>
    <property type="match status" value="1"/>
</dbReference>
<proteinExistence type="predicted"/>
<evidence type="ECO:0000256" key="10">
    <source>
        <dbReference type="SAM" id="MobiDB-lite"/>
    </source>
</evidence>
<dbReference type="InterPro" id="IPR005467">
    <property type="entry name" value="His_kinase_dom"/>
</dbReference>